<dbReference type="AlphaFoldDB" id="A0A9D4SSR0"/>
<accession>A0A9D4SSR0</accession>
<dbReference type="EMBL" id="JABSTV010001252">
    <property type="protein sequence ID" value="KAH7947145.1"/>
    <property type="molecule type" value="Genomic_DNA"/>
</dbReference>
<dbReference type="GO" id="GO:0016779">
    <property type="term" value="F:nucleotidyltransferase activity"/>
    <property type="evidence" value="ECO:0007669"/>
    <property type="project" value="TreeGrafter"/>
</dbReference>
<sequence length="331" mass="36491">MLHHTIRFKRSLLPVSSDSVGRKFIPITANAFRTLQGLGSSFDDVKTSNALFATPADQPPESPNVAAPNWSAGPNPPKTSALFAAVIKKYAAHNFNTEAVTIKAQPRFKSAEEQQMPVIVDDPITGKNVARSVKDVDTIRDAFSQAAKRLDDGNYDEVLSQGYYEQQEFFEAVRHYFVTVCDYMRHKFPLTDPALLNAEVVQLKTLDTMSFRKRCYLSNRGVENGSGRRTGGRINDFTVIRGAPVKVLKFQLEGLDVDITVGAVHALHATRLLRLYTCTTEKFGVLCSAIKTWAARAGIKGAANGGISSYALELMTVAALQAMRREDDEDD</sequence>
<comment type="caution">
    <text evidence="1">The sequence shown here is derived from an EMBL/GenBank/DDBJ whole genome shotgun (WGS) entry which is preliminary data.</text>
</comment>
<dbReference type="PANTHER" id="PTHR12271:SF40">
    <property type="entry name" value="POLY(A) RNA POLYMERASE GLD2"/>
    <property type="match status" value="1"/>
</dbReference>
<evidence type="ECO:0000313" key="2">
    <source>
        <dbReference type="Proteomes" id="UP000821837"/>
    </source>
</evidence>
<gene>
    <name evidence="1" type="ORF">HPB52_007749</name>
</gene>
<keyword evidence="2" id="KW-1185">Reference proteome</keyword>
<dbReference type="GO" id="GO:0031123">
    <property type="term" value="P:RNA 3'-end processing"/>
    <property type="evidence" value="ECO:0007669"/>
    <property type="project" value="TreeGrafter"/>
</dbReference>
<dbReference type="Proteomes" id="UP000821837">
    <property type="component" value="Chromosome 6"/>
</dbReference>
<dbReference type="PANTHER" id="PTHR12271">
    <property type="entry name" value="POLY A POLYMERASE CID PAP -RELATED"/>
    <property type="match status" value="1"/>
</dbReference>
<proteinExistence type="predicted"/>
<name>A0A9D4SSR0_RHISA</name>
<reference evidence="1" key="2">
    <citation type="submission" date="2021-09" db="EMBL/GenBank/DDBJ databases">
        <authorList>
            <person name="Jia N."/>
            <person name="Wang J."/>
            <person name="Shi W."/>
            <person name="Du L."/>
            <person name="Sun Y."/>
            <person name="Zhan W."/>
            <person name="Jiang J."/>
            <person name="Wang Q."/>
            <person name="Zhang B."/>
            <person name="Ji P."/>
            <person name="Sakyi L.B."/>
            <person name="Cui X."/>
            <person name="Yuan T."/>
            <person name="Jiang B."/>
            <person name="Yang W."/>
            <person name="Lam T.T.-Y."/>
            <person name="Chang Q."/>
            <person name="Ding S."/>
            <person name="Wang X."/>
            <person name="Zhu J."/>
            <person name="Ruan X."/>
            <person name="Zhao L."/>
            <person name="Wei J."/>
            <person name="Que T."/>
            <person name="Du C."/>
            <person name="Cheng J."/>
            <person name="Dai P."/>
            <person name="Han X."/>
            <person name="Huang E."/>
            <person name="Gao Y."/>
            <person name="Liu J."/>
            <person name="Shao H."/>
            <person name="Ye R."/>
            <person name="Li L."/>
            <person name="Wei W."/>
            <person name="Wang X."/>
            <person name="Wang C."/>
            <person name="Huo Q."/>
            <person name="Li W."/>
            <person name="Guo W."/>
            <person name="Chen H."/>
            <person name="Chen S."/>
            <person name="Zhou L."/>
            <person name="Zhou L."/>
            <person name="Ni X."/>
            <person name="Tian J."/>
            <person name="Zhou Y."/>
            <person name="Sheng Y."/>
            <person name="Liu T."/>
            <person name="Pan Y."/>
            <person name="Xia L."/>
            <person name="Li J."/>
            <person name="Zhao F."/>
            <person name="Cao W."/>
        </authorList>
    </citation>
    <scope>NUCLEOTIDE SEQUENCE</scope>
    <source>
        <strain evidence="1">Rsan-2018</strain>
        <tissue evidence="1">Larvae</tissue>
    </source>
</reference>
<reference evidence="1" key="1">
    <citation type="journal article" date="2020" name="Cell">
        <title>Large-Scale Comparative Analyses of Tick Genomes Elucidate Their Genetic Diversity and Vector Capacities.</title>
        <authorList>
            <consortium name="Tick Genome and Microbiome Consortium (TIGMIC)"/>
            <person name="Jia N."/>
            <person name="Wang J."/>
            <person name="Shi W."/>
            <person name="Du L."/>
            <person name="Sun Y."/>
            <person name="Zhan W."/>
            <person name="Jiang J.F."/>
            <person name="Wang Q."/>
            <person name="Zhang B."/>
            <person name="Ji P."/>
            <person name="Bell-Sakyi L."/>
            <person name="Cui X.M."/>
            <person name="Yuan T.T."/>
            <person name="Jiang B.G."/>
            <person name="Yang W.F."/>
            <person name="Lam T.T."/>
            <person name="Chang Q.C."/>
            <person name="Ding S.J."/>
            <person name="Wang X.J."/>
            <person name="Zhu J.G."/>
            <person name="Ruan X.D."/>
            <person name="Zhao L."/>
            <person name="Wei J.T."/>
            <person name="Ye R.Z."/>
            <person name="Que T.C."/>
            <person name="Du C.H."/>
            <person name="Zhou Y.H."/>
            <person name="Cheng J.X."/>
            <person name="Dai P.F."/>
            <person name="Guo W.B."/>
            <person name="Han X.H."/>
            <person name="Huang E.J."/>
            <person name="Li L.F."/>
            <person name="Wei W."/>
            <person name="Gao Y.C."/>
            <person name="Liu J.Z."/>
            <person name="Shao H.Z."/>
            <person name="Wang X."/>
            <person name="Wang C.C."/>
            <person name="Yang T.C."/>
            <person name="Huo Q.B."/>
            <person name="Li W."/>
            <person name="Chen H.Y."/>
            <person name="Chen S.E."/>
            <person name="Zhou L.G."/>
            <person name="Ni X.B."/>
            <person name="Tian J.H."/>
            <person name="Sheng Y."/>
            <person name="Liu T."/>
            <person name="Pan Y.S."/>
            <person name="Xia L.Y."/>
            <person name="Li J."/>
            <person name="Zhao F."/>
            <person name="Cao W.C."/>
        </authorList>
    </citation>
    <scope>NUCLEOTIDE SEQUENCE</scope>
    <source>
        <strain evidence="1">Rsan-2018</strain>
    </source>
</reference>
<protein>
    <submittedName>
        <fullName evidence="1">Uncharacterized protein</fullName>
    </submittedName>
</protein>
<dbReference type="Gene3D" id="1.10.1410.10">
    <property type="match status" value="2"/>
</dbReference>
<dbReference type="SUPFAM" id="SSF81631">
    <property type="entry name" value="PAP/OAS1 substrate-binding domain"/>
    <property type="match status" value="1"/>
</dbReference>
<organism evidence="1 2">
    <name type="scientific">Rhipicephalus sanguineus</name>
    <name type="common">Brown dog tick</name>
    <name type="synonym">Ixodes sanguineus</name>
    <dbReference type="NCBI Taxonomy" id="34632"/>
    <lineage>
        <taxon>Eukaryota</taxon>
        <taxon>Metazoa</taxon>
        <taxon>Ecdysozoa</taxon>
        <taxon>Arthropoda</taxon>
        <taxon>Chelicerata</taxon>
        <taxon>Arachnida</taxon>
        <taxon>Acari</taxon>
        <taxon>Parasitiformes</taxon>
        <taxon>Ixodida</taxon>
        <taxon>Ixodoidea</taxon>
        <taxon>Ixodidae</taxon>
        <taxon>Rhipicephalinae</taxon>
        <taxon>Rhipicephalus</taxon>
        <taxon>Rhipicephalus</taxon>
    </lineage>
</organism>
<evidence type="ECO:0000313" key="1">
    <source>
        <dbReference type="EMBL" id="KAH7947145.1"/>
    </source>
</evidence>